<evidence type="ECO:0000256" key="1">
    <source>
        <dbReference type="SAM" id="MobiDB-lite"/>
    </source>
</evidence>
<feature type="region of interest" description="Disordered" evidence="1">
    <location>
        <begin position="1"/>
        <end position="21"/>
    </location>
</feature>
<dbReference type="EMBL" id="WLZY01000013">
    <property type="protein sequence ID" value="NDL60679.1"/>
    <property type="molecule type" value="Genomic_DNA"/>
</dbReference>
<proteinExistence type="predicted"/>
<evidence type="ECO:0000313" key="3">
    <source>
        <dbReference type="Proteomes" id="UP000460435"/>
    </source>
</evidence>
<protein>
    <submittedName>
        <fullName evidence="2">Uncharacterized protein</fullName>
    </submittedName>
</protein>
<evidence type="ECO:0000313" key="2">
    <source>
        <dbReference type="EMBL" id="NDL60679.1"/>
    </source>
</evidence>
<name>A0A7K3MBI8_9ACTN</name>
<keyword evidence="3" id="KW-1185">Reference proteome</keyword>
<dbReference type="RefSeq" id="WP_162453383.1">
    <property type="nucleotide sequence ID" value="NZ_WLZY01000013.1"/>
</dbReference>
<dbReference type="Proteomes" id="UP000460435">
    <property type="component" value="Unassembled WGS sequence"/>
</dbReference>
<accession>A0A7K3MBI8</accession>
<sequence length="115" mass="11405">MRTDGHDAVRGAGADRPGIESGGIVAGQFAGSGGVLPVATSGGTGAAVGASSVPDSRAGFSMLTRAPAELRGGPVRELRQAEPIVVVGPMFTRRHVAPRAAPRAGGVLTSPTHGR</sequence>
<dbReference type="AlphaFoldDB" id="A0A7K3MBI8"/>
<reference evidence="2 3" key="1">
    <citation type="submission" date="2019-11" db="EMBL/GenBank/DDBJ databases">
        <authorList>
            <person name="Li X.-J."/>
            <person name="Feng X.-M."/>
        </authorList>
    </citation>
    <scope>NUCLEOTIDE SEQUENCE [LARGE SCALE GENOMIC DNA]</scope>
    <source>
        <strain evidence="2 3">XMNu-373</strain>
    </source>
</reference>
<organism evidence="2 3">
    <name type="scientific">Phytoactinopolyspora mesophila</name>
    <dbReference type="NCBI Taxonomy" id="2650750"/>
    <lineage>
        <taxon>Bacteria</taxon>
        <taxon>Bacillati</taxon>
        <taxon>Actinomycetota</taxon>
        <taxon>Actinomycetes</taxon>
        <taxon>Jiangellales</taxon>
        <taxon>Jiangellaceae</taxon>
        <taxon>Phytoactinopolyspora</taxon>
    </lineage>
</organism>
<gene>
    <name evidence="2" type="ORF">F7O44_26740</name>
</gene>
<comment type="caution">
    <text evidence="2">The sequence shown here is derived from an EMBL/GenBank/DDBJ whole genome shotgun (WGS) entry which is preliminary data.</text>
</comment>